<dbReference type="AlphaFoldDB" id="A0A7D6IQ56"/>
<feature type="chain" id="PRO_5028264128" evidence="1">
    <location>
        <begin position="37"/>
        <end position="232"/>
    </location>
</feature>
<protein>
    <submittedName>
        <fullName evidence="3">C39 family peptidase</fullName>
    </submittedName>
</protein>
<reference evidence="4" key="3">
    <citation type="submission" date="2023-07" db="EMBL/GenBank/DDBJ databases">
        <title>Description of Mycobacterium gordonae subsp. intergordonae subsp.nov. and Mycobacterium gordonae subsp. gordonae subsp. nov.</title>
        <authorList>
            <person name="Huang H."/>
        </authorList>
    </citation>
    <scope>NUCLEOTIDE SEQUENCE [LARGE SCALE GENOMIC DNA]</scope>
    <source>
        <strain evidence="4">24</strain>
    </source>
</reference>
<dbReference type="KEGG" id="mgor:H0P51_20860"/>
<dbReference type="Gene3D" id="3.90.70.10">
    <property type="entry name" value="Cysteine proteinases"/>
    <property type="match status" value="1"/>
</dbReference>
<dbReference type="EMBL" id="CP059165">
    <property type="protein sequence ID" value="QLL06199.1"/>
    <property type="molecule type" value="Genomic_DNA"/>
</dbReference>
<reference evidence="3 4" key="2">
    <citation type="submission" date="2020-07" db="EMBL/GenBank/DDBJ databases">
        <authorList>
            <person name="Yu X."/>
        </authorList>
    </citation>
    <scope>NUCLEOTIDE SEQUENCE [LARGE SCALE GENOMIC DNA]</scope>
    <source>
        <strain evidence="4">24</strain>
    </source>
</reference>
<evidence type="ECO:0000259" key="2">
    <source>
        <dbReference type="Pfam" id="PF13529"/>
    </source>
</evidence>
<organism evidence="3 4">
    <name type="scientific">Mycobacterium vicinigordonae</name>
    <dbReference type="NCBI Taxonomy" id="1719132"/>
    <lineage>
        <taxon>Bacteria</taxon>
        <taxon>Bacillati</taxon>
        <taxon>Actinomycetota</taxon>
        <taxon>Actinomycetes</taxon>
        <taxon>Mycobacteriales</taxon>
        <taxon>Mycobacteriaceae</taxon>
        <taxon>Mycobacterium</taxon>
    </lineage>
</organism>
<sequence length="232" mass="24282">MTTLKIPSIARTVKFALVATAAAGTLALGLAGPAQASGNGPMYGDPVAAEKYWQHQKYDDCAIMSSAEVVGQITGKLPSERSIVKVAQTTPSVAHSGSIYVKPADKNDPNSGMGTDPDDLPTLLAHYGIHADNGNASGMEALERNLGGGHAVIVVLNAEMIWNQPIQNKGKNGQPRADHAVAVTGVDTTNGVVHLNDSGSEKGKNEQIPMAVFVKAWATSGNFMTVTRETHK</sequence>
<feature type="domain" description="Peptidase C39-like" evidence="2">
    <location>
        <begin position="57"/>
        <end position="198"/>
    </location>
</feature>
<evidence type="ECO:0000256" key="1">
    <source>
        <dbReference type="SAM" id="SignalP"/>
    </source>
</evidence>
<keyword evidence="1" id="KW-0732">Signal</keyword>
<gene>
    <name evidence="3" type="ORF">H0P51_20860</name>
</gene>
<keyword evidence="4" id="KW-1185">Reference proteome</keyword>
<evidence type="ECO:0000313" key="3">
    <source>
        <dbReference type="EMBL" id="QLL06199.1"/>
    </source>
</evidence>
<proteinExistence type="predicted"/>
<accession>A0A7D6IQ56</accession>
<dbReference type="InterPro" id="IPR039564">
    <property type="entry name" value="Peptidase_C39-like"/>
</dbReference>
<reference evidence="4" key="1">
    <citation type="submission" date="2020-07" db="EMBL/GenBank/DDBJ databases">
        <title>Description of Mycobacterium gordonae subsp. intergordonae subsp.nov. and Mycobacterium gordonae subsp. gordonae subsp. nov.</title>
        <authorList>
            <person name="Yu X."/>
        </authorList>
    </citation>
    <scope>NUCLEOTIDE SEQUENCE [LARGE SCALE GENOMIC DNA]</scope>
    <source>
        <strain evidence="4">24</strain>
    </source>
</reference>
<dbReference type="RefSeq" id="WP_180914781.1">
    <property type="nucleotide sequence ID" value="NZ_CP059165.1"/>
</dbReference>
<dbReference type="Proteomes" id="UP000510682">
    <property type="component" value="Chromosome"/>
</dbReference>
<name>A0A7D6IQ56_9MYCO</name>
<evidence type="ECO:0000313" key="4">
    <source>
        <dbReference type="Proteomes" id="UP000510682"/>
    </source>
</evidence>
<feature type="signal peptide" evidence="1">
    <location>
        <begin position="1"/>
        <end position="36"/>
    </location>
</feature>
<dbReference type="Pfam" id="PF13529">
    <property type="entry name" value="Peptidase_C39_2"/>
    <property type="match status" value="1"/>
</dbReference>